<accession>A0ABV8SER7</accession>
<feature type="chain" id="PRO_5047460526" evidence="1">
    <location>
        <begin position="19"/>
        <end position="42"/>
    </location>
</feature>
<keyword evidence="1" id="KW-0732">Signal</keyword>
<organism evidence="2 3">
    <name type="scientific">Cohnella boryungensis</name>
    <dbReference type="NCBI Taxonomy" id="768479"/>
    <lineage>
        <taxon>Bacteria</taxon>
        <taxon>Bacillati</taxon>
        <taxon>Bacillota</taxon>
        <taxon>Bacilli</taxon>
        <taxon>Bacillales</taxon>
        <taxon>Paenibacillaceae</taxon>
        <taxon>Cohnella</taxon>
    </lineage>
</organism>
<keyword evidence="3" id="KW-1185">Reference proteome</keyword>
<feature type="signal peptide" evidence="1">
    <location>
        <begin position="1"/>
        <end position="18"/>
    </location>
</feature>
<proteinExistence type="predicted"/>
<dbReference type="EMBL" id="JBHSED010000040">
    <property type="protein sequence ID" value="MFC4305695.1"/>
    <property type="molecule type" value="Genomic_DNA"/>
</dbReference>
<evidence type="ECO:0000313" key="3">
    <source>
        <dbReference type="Proteomes" id="UP001595755"/>
    </source>
</evidence>
<sequence length="42" mass="4412">MSKIALLVVLISMLNPQATVTVADNVITVAKDSIVSTIVVDE</sequence>
<evidence type="ECO:0000313" key="2">
    <source>
        <dbReference type="EMBL" id="MFC4305695.1"/>
    </source>
</evidence>
<gene>
    <name evidence="2" type="ORF">ACFO1S_19885</name>
</gene>
<comment type="caution">
    <text evidence="2">The sequence shown here is derived from an EMBL/GenBank/DDBJ whole genome shotgun (WGS) entry which is preliminary data.</text>
</comment>
<dbReference type="Proteomes" id="UP001595755">
    <property type="component" value="Unassembled WGS sequence"/>
</dbReference>
<reference evidence="3" key="1">
    <citation type="journal article" date="2019" name="Int. J. Syst. Evol. Microbiol.">
        <title>The Global Catalogue of Microorganisms (GCM) 10K type strain sequencing project: providing services to taxonomists for standard genome sequencing and annotation.</title>
        <authorList>
            <consortium name="The Broad Institute Genomics Platform"/>
            <consortium name="The Broad Institute Genome Sequencing Center for Infectious Disease"/>
            <person name="Wu L."/>
            <person name="Ma J."/>
        </authorList>
    </citation>
    <scope>NUCLEOTIDE SEQUENCE [LARGE SCALE GENOMIC DNA]</scope>
    <source>
        <strain evidence="3">CGMCC 4.1641</strain>
    </source>
</reference>
<dbReference type="RefSeq" id="WP_378127410.1">
    <property type="nucleotide sequence ID" value="NZ_JBHSED010000040.1"/>
</dbReference>
<name>A0ABV8SER7_9BACL</name>
<protein>
    <submittedName>
        <fullName evidence="2">Uncharacterized protein</fullName>
    </submittedName>
</protein>
<evidence type="ECO:0000256" key="1">
    <source>
        <dbReference type="SAM" id="SignalP"/>
    </source>
</evidence>